<reference evidence="1 2" key="1">
    <citation type="submission" date="2016-10" db="EMBL/GenBank/DDBJ databases">
        <authorList>
            <person name="Varghese N."/>
            <person name="Submissions S."/>
        </authorList>
    </citation>
    <scope>NUCLEOTIDE SEQUENCE [LARGE SCALE GENOMIC DNA]</scope>
    <source>
        <strain evidence="1 2">DSM 1361</strain>
    </source>
</reference>
<evidence type="ECO:0000313" key="1">
    <source>
        <dbReference type="EMBL" id="SFP04134.1"/>
    </source>
</evidence>
<evidence type="ECO:0000313" key="2">
    <source>
        <dbReference type="Proteomes" id="UP000243745"/>
    </source>
</evidence>
<protein>
    <recommendedName>
        <fullName evidence="3">Lipoprotein</fullName>
    </recommendedName>
</protein>
<dbReference type="Proteomes" id="UP000243745">
    <property type="component" value="Unassembled WGS sequence"/>
</dbReference>
<accession>A0A662ZFJ1</accession>
<dbReference type="RefSeq" id="WP_093140219.1">
    <property type="nucleotide sequence ID" value="NZ_FOXF01000003.1"/>
</dbReference>
<sequence>MVKEKFKSSAAGFTGILSALTAAAVMSFSVAGCGLVAMGITESLGSPDLKKISNAKEIGYAVTFRTPAVASDVTAEETAAARKNGTTFTMLTTQKYIILDIVRKNNNRVSRKMRVIEYPDKDLYALELSVPAEKNTHKRYAYAFPDEYTLSQAVGFADFYSLRGLSNYLISVKDKDCTGPSGETYRELELISACKGNGFRYKVESFINFDHGFIFPKYFSYMGPASESHYFEVDGVRNVNSDKVRASSKLMNEVNRDFSQKLARGLAKRADASDIRTIRKLVEDK</sequence>
<organism evidence="1 2">
    <name type="scientific">Ruminobacter amylophilus</name>
    <dbReference type="NCBI Taxonomy" id="867"/>
    <lineage>
        <taxon>Bacteria</taxon>
        <taxon>Pseudomonadati</taxon>
        <taxon>Pseudomonadota</taxon>
        <taxon>Gammaproteobacteria</taxon>
        <taxon>Aeromonadales</taxon>
        <taxon>Succinivibrionaceae</taxon>
        <taxon>Ruminobacter</taxon>
    </lineage>
</organism>
<evidence type="ECO:0008006" key="3">
    <source>
        <dbReference type="Google" id="ProtNLM"/>
    </source>
</evidence>
<dbReference type="EMBL" id="FOXF01000003">
    <property type="protein sequence ID" value="SFP04134.1"/>
    <property type="molecule type" value="Genomic_DNA"/>
</dbReference>
<gene>
    <name evidence="1" type="ORF">SAMN02910344_00278</name>
</gene>
<keyword evidence="2" id="KW-1185">Reference proteome</keyword>
<dbReference type="AlphaFoldDB" id="A0A662ZFJ1"/>
<name>A0A662ZFJ1_9GAMM</name>
<dbReference type="PROSITE" id="PS51257">
    <property type="entry name" value="PROKAR_LIPOPROTEIN"/>
    <property type="match status" value="1"/>
</dbReference>
<proteinExistence type="predicted"/>